<name>A0A9P7ZC94_9HELO</name>
<dbReference type="InterPro" id="IPR000408">
    <property type="entry name" value="Reg_chr_condens"/>
</dbReference>
<evidence type="ECO:0000256" key="1">
    <source>
        <dbReference type="ARBA" id="ARBA00022737"/>
    </source>
</evidence>
<dbReference type="EMBL" id="MU253738">
    <property type="protein sequence ID" value="KAG9249187.1"/>
    <property type="molecule type" value="Genomic_DNA"/>
</dbReference>
<gene>
    <name evidence="4" type="ORF">BJ878DRAFT_485197</name>
</gene>
<dbReference type="InterPro" id="IPR058923">
    <property type="entry name" value="RCC1-like_dom"/>
</dbReference>
<feature type="domain" description="RCC1-like" evidence="3">
    <location>
        <begin position="4"/>
        <end position="353"/>
    </location>
</feature>
<sequence length="359" mass="38050">MSAIYALGSNGSGQIGIGHLEDVSVPKPVLIDIAFLDPSTTIRAGGNHTLLLSSGNLYAAGDLESGACGLMKDDEPNANQFQEAKLFAENSSQPSIAFCAATWEASVIVTRDNQRRATRVYSFGTGNKGELGHGDFIFRSSKADLIKDFPPGLEIIDLAASVSHVIAVLSNGDVYGWGSGRKGQLGLPEGVIHSPRKVSGLEFKVVRAVCGREFTYLVGDKGDGQHCILGSDKWQVRSAAPADVRGWKEIGATWGSIFVLRETGKLLSWGRDDHGQLAPSDLPLLETIAIGSEHAIGLSTGEEVLAWGWGEHGNCGPNTTDGDIKGRWNVIASSRYLPEGSKISAIGAGCATSWILISF</sequence>
<evidence type="ECO:0000256" key="2">
    <source>
        <dbReference type="PROSITE-ProRule" id="PRU00235"/>
    </source>
</evidence>
<keyword evidence="1" id="KW-0677">Repeat</keyword>
<comment type="caution">
    <text evidence="4">The sequence shown here is derived from an EMBL/GenBank/DDBJ whole genome shotgun (WGS) entry which is preliminary data.</text>
</comment>
<dbReference type="InterPro" id="IPR009091">
    <property type="entry name" value="RCC1/BLIP-II"/>
</dbReference>
<dbReference type="Pfam" id="PF25390">
    <property type="entry name" value="WD40_RLD"/>
    <property type="match status" value="1"/>
</dbReference>
<organism evidence="4 5">
    <name type="scientific">Calycina marina</name>
    <dbReference type="NCBI Taxonomy" id="1763456"/>
    <lineage>
        <taxon>Eukaryota</taxon>
        <taxon>Fungi</taxon>
        <taxon>Dikarya</taxon>
        <taxon>Ascomycota</taxon>
        <taxon>Pezizomycotina</taxon>
        <taxon>Leotiomycetes</taxon>
        <taxon>Helotiales</taxon>
        <taxon>Pezizellaceae</taxon>
        <taxon>Calycina</taxon>
    </lineage>
</organism>
<evidence type="ECO:0000259" key="3">
    <source>
        <dbReference type="Pfam" id="PF25390"/>
    </source>
</evidence>
<feature type="repeat" description="RCC1" evidence="2">
    <location>
        <begin position="2"/>
        <end position="55"/>
    </location>
</feature>
<feature type="repeat" description="RCC1" evidence="2">
    <location>
        <begin position="172"/>
        <end position="221"/>
    </location>
</feature>
<dbReference type="OrthoDB" id="5370059at2759"/>
<dbReference type="PRINTS" id="PR00633">
    <property type="entry name" value="RCCNDNSATION"/>
</dbReference>
<evidence type="ECO:0000313" key="5">
    <source>
        <dbReference type="Proteomes" id="UP000887226"/>
    </source>
</evidence>
<dbReference type="PANTHER" id="PTHR22870:SF466">
    <property type="entry name" value="ANKYRIN REPEAT-CONTAINING PROTEIN"/>
    <property type="match status" value="1"/>
</dbReference>
<dbReference type="SUPFAM" id="SSF50985">
    <property type="entry name" value="RCC1/BLIP-II"/>
    <property type="match status" value="1"/>
</dbReference>
<dbReference type="Gene3D" id="2.130.10.30">
    <property type="entry name" value="Regulator of chromosome condensation 1/beta-lactamase-inhibitor protein II"/>
    <property type="match status" value="2"/>
</dbReference>
<accession>A0A9P7ZC94</accession>
<dbReference type="PANTHER" id="PTHR22870">
    <property type="entry name" value="REGULATOR OF CHROMOSOME CONDENSATION"/>
    <property type="match status" value="1"/>
</dbReference>
<feature type="repeat" description="RCC1" evidence="2">
    <location>
        <begin position="264"/>
        <end position="301"/>
    </location>
</feature>
<dbReference type="PROSITE" id="PS50012">
    <property type="entry name" value="RCC1_3"/>
    <property type="match status" value="4"/>
</dbReference>
<reference evidence="4" key="1">
    <citation type="journal article" date="2021" name="IMA Fungus">
        <title>Genomic characterization of three marine fungi, including Emericellopsis atlantica sp. nov. with signatures of a generalist lifestyle and marine biomass degradation.</title>
        <authorList>
            <person name="Hagestad O.C."/>
            <person name="Hou L."/>
            <person name="Andersen J.H."/>
            <person name="Hansen E.H."/>
            <person name="Altermark B."/>
            <person name="Li C."/>
            <person name="Kuhnert E."/>
            <person name="Cox R.J."/>
            <person name="Crous P.W."/>
            <person name="Spatafora J.W."/>
            <person name="Lail K."/>
            <person name="Amirebrahimi M."/>
            <person name="Lipzen A."/>
            <person name="Pangilinan J."/>
            <person name="Andreopoulos W."/>
            <person name="Hayes R.D."/>
            <person name="Ng V."/>
            <person name="Grigoriev I.V."/>
            <person name="Jackson S.A."/>
            <person name="Sutton T.D.S."/>
            <person name="Dobson A.D.W."/>
            <person name="Rama T."/>
        </authorList>
    </citation>
    <scope>NUCLEOTIDE SEQUENCE</scope>
    <source>
        <strain evidence="4">TRa3180A</strain>
    </source>
</reference>
<dbReference type="InterPro" id="IPR051210">
    <property type="entry name" value="Ub_ligase/GEF_domain"/>
</dbReference>
<evidence type="ECO:0000313" key="4">
    <source>
        <dbReference type="EMBL" id="KAG9249187.1"/>
    </source>
</evidence>
<dbReference type="Proteomes" id="UP000887226">
    <property type="component" value="Unassembled WGS sequence"/>
</dbReference>
<feature type="repeat" description="RCC1" evidence="2">
    <location>
        <begin position="118"/>
        <end position="171"/>
    </location>
</feature>
<keyword evidence="5" id="KW-1185">Reference proteome</keyword>
<protein>
    <submittedName>
        <fullName evidence="4">Regulator of chromosome condensation 1/beta-lactamase-inhibitor protein II</fullName>
    </submittedName>
</protein>
<dbReference type="AlphaFoldDB" id="A0A9P7ZC94"/>
<proteinExistence type="predicted"/>